<proteinExistence type="predicted"/>
<name>A0ABP7YD37_9ACTN</name>
<evidence type="ECO:0000256" key="1">
    <source>
        <dbReference type="SAM" id="MobiDB-lite"/>
    </source>
</evidence>
<dbReference type="RefSeq" id="WP_121720663.1">
    <property type="nucleotide sequence ID" value="NZ_BAABBU010000013.1"/>
</dbReference>
<protein>
    <submittedName>
        <fullName evidence="2">Uncharacterized protein</fullName>
    </submittedName>
</protein>
<evidence type="ECO:0000313" key="2">
    <source>
        <dbReference type="EMBL" id="GAA4134285.1"/>
    </source>
</evidence>
<dbReference type="EMBL" id="BAABBU010000013">
    <property type="protein sequence ID" value="GAA4134285.1"/>
    <property type="molecule type" value="Genomic_DNA"/>
</dbReference>
<gene>
    <name evidence="2" type="ORF">GCM10022285_26800</name>
</gene>
<dbReference type="Proteomes" id="UP001501845">
    <property type="component" value="Unassembled WGS sequence"/>
</dbReference>
<feature type="compositionally biased region" description="Basic residues" evidence="1">
    <location>
        <begin position="74"/>
        <end position="86"/>
    </location>
</feature>
<comment type="caution">
    <text evidence="2">The sequence shown here is derived from an EMBL/GenBank/DDBJ whole genome shotgun (WGS) entry which is preliminary data.</text>
</comment>
<feature type="region of interest" description="Disordered" evidence="1">
    <location>
        <begin position="74"/>
        <end position="105"/>
    </location>
</feature>
<evidence type="ECO:0000313" key="3">
    <source>
        <dbReference type="Proteomes" id="UP001501845"/>
    </source>
</evidence>
<sequence>MGRVLMDGAAVGLATGLAGAGAAVLTAASGLLAARWKTEQRPASRCTTALPHRGLADCGGAGRALLPSRRLVRTRHSGRAEHRVRRTSWWADQPSRGGRAPAMPE</sequence>
<organism evidence="2 3">
    <name type="scientific">Streptomyces tunisiensis</name>
    <dbReference type="NCBI Taxonomy" id="948699"/>
    <lineage>
        <taxon>Bacteria</taxon>
        <taxon>Bacillati</taxon>
        <taxon>Actinomycetota</taxon>
        <taxon>Actinomycetes</taxon>
        <taxon>Kitasatosporales</taxon>
        <taxon>Streptomycetaceae</taxon>
        <taxon>Streptomyces</taxon>
    </lineage>
</organism>
<accession>A0ABP7YD37</accession>
<keyword evidence="3" id="KW-1185">Reference proteome</keyword>
<reference evidence="3" key="1">
    <citation type="journal article" date="2019" name="Int. J. Syst. Evol. Microbiol.">
        <title>The Global Catalogue of Microorganisms (GCM) 10K type strain sequencing project: providing services to taxonomists for standard genome sequencing and annotation.</title>
        <authorList>
            <consortium name="The Broad Institute Genomics Platform"/>
            <consortium name="The Broad Institute Genome Sequencing Center for Infectious Disease"/>
            <person name="Wu L."/>
            <person name="Ma J."/>
        </authorList>
    </citation>
    <scope>NUCLEOTIDE SEQUENCE [LARGE SCALE GENOMIC DNA]</scope>
    <source>
        <strain evidence="3">JCM 17589</strain>
    </source>
</reference>